<dbReference type="EMBL" id="NAJQ01000527">
    <property type="protein sequence ID" value="TKA68175.1"/>
    <property type="molecule type" value="Genomic_DNA"/>
</dbReference>
<sequence>MDGSKEPMEADGIECGQDAAEHFGFAAGYRNLNHGSFGTYPKSIRSLVHHYQEEAEARPDPWIRYDYPQLLDESRAAAARYLNAPASTIVLIPNATTGLNTVLQNLVYHPGDTIIYFATIYGACEKIVDYITETTPASSHKINYTYPISDADLLSRFETAINTLHSQGQTPKLAIFDTIVSLPGVRMPFERLTALCRHHSILSCIDAAHGIGHLPLDLTALDPDFLFSNAHKWLYTPRGCAVFYVPERNQHLIRSTLPTSHGFIPAPVEGKVINNPLPPTGKSDFVTNFQFVGTMDNSPYLSSTIVLIPNATTGLNTVLQNLVYHPGDTIIYFATIYGACEKIVDYITETTPASSHKINYTYPISDADLLSRFETAINTLHSQGQTPKLAIFDTIVSLPGVRMPFERLTALCRHHSILSCIDAAHGIGHLPLDLTALDPDFLFSNAHKWLYTPRGCAVFYVPERNQHLIRSTLPTSHGFIPAPVEGKVINNPLPPTGKSDFVTNFQFVGTMDNSPYLCISAAIEWRSRLTYHGKRGEDAIAAYNFPLAREAGRVVSFALGTEVMENAEDTLGGCFFSNVRLPLSYSEVAGEDHNKAVKVAQWIAKVLVEEYDTFIAIIFYAEAWWVRLSAQVYLTREDFKWAGGVLREVCERVGKGEWER</sequence>
<dbReference type="InterPro" id="IPR015424">
    <property type="entry name" value="PyrdxlP-dep_Trfase"/>
</dbReference>
<reference evidence="3 4" key="1">
    <citation type="submission" date="2017-03" db="EMBL/GenBank/DDBJ databases">
        <title>Genomes of endolithic fungi from Antarctica.</title>
        <authorList>
            <person name="Coleine C."/>
            <person name="Masonjones S."/>
            <person name="Stajich J.E."/>
        </authorList>
    </citation>
    <scope>NUCLEOTIDE SEQUENCE [LARGE SCALE GENOMIC DNA]</scope>
    <source>
        <strain evidence="3 4">CCFEE 5184</strain>
    </source>
</reference>
<dbReference type="PANTHER" id="PTHR43092:SF2">
    <property type="entry name" value="HERCYNYLCYSTEINE SULFOXIDE LYASE"/>
    <property type="match status" value="1"/>
</dbReference>
<keyword evidence="4" id="KW-1185">Reference proteome</keyword>
<dbReference type="OrthoDB" id="5978656at2759"/>
<gene>
    <name evidence="3" type="ORF">B0A55_07353</name>
</gene>
<dbReference type="SUPFAM" id="SSF53383">
    <property type="entry name" value="PLP-dependent transferases"/>
    <property type="match status" value="2"/>
</dbReference>
<dbReference type="STRING" id="329884.A0A4U0X1N7"/>
<name>A0A4U0X1N7_9PEZI</name>
<comment type="caution">
    <text evidence="3">The sequence shown here is derived from an EMBL/GenBank/DDBJ whole genome shotgun (WGS) entry which is preliminary data.</text>
</comment>
<organism evidence="3 4">
    <name type="scientific">Friedmanniomyces simplex</name>
    <dbReference type="NCBI Taxonomy" id="329884"/>
    <lineage>
        <taxon>Eukaryota</taxon>
        <taxon>Fungi</taxon>
        <taxon>Dikarya</taxon>
        <taxon>Ascomycota</taxon>
        <taxon>Pezizomycotina</taxon>
        <taxon>Dothideomycetes</taxon>
        <taxon>Dothideomycetidae</taxon>
        <taxon>Mycosphaerellales</taxon>
        <taxon>Teratosphaeriaceae</taxon>
        <taxon>Friedmanniomyces</taxon>
    </lineage>
</organism>
<accession>A0A4U0X1N7</accession>
<evidence type="ECO:0000259" key="2">
    <source>
        <dbReference type="Pfam" id="PF00266"/>
    </source>
</evidence>
<feature type="domain" description="Aminotransferase class V" evidence="2">
    <location>
        <begin position="303"/>
        <end position="473"/>
    </location>
</feature>
<dbReference type="Proteomes" id="UP000309340">
    <property type="component" value="Unassembled WGS sequence"/>
</dbReference>
<dbReference type="InterPro" id="IPR015421">
    <property type="entry name" value="PyrdxlP-dep_Trfase_major"/>
</dbReference>
<dbReference type="Gene3D" id="3.40.640.10">
    <property type="entry name" value="Type I PLP-dependent aspartate aminotransferase-like (Major domain)"/>
    <property type="match status" value="2"/>
</dbReference>
<dbReference type="Pfam" id="PF00266">
    <property type="entry name" value="Aminotran_5"/>
    <property type="match status" value="2"/>
</dbReference>
<evidence type="ECO:0000313" key="4">
    <source>
        <dbReference type="Proteomes" id="UP000309340"/>
    </source>
</evidence>
<dbReference type="InterPro" id="IPR000192">
    <property type="entry name" value="Aminotrans_V_dom"/>
</dbReference>
<evidence type="ECO:0000256" key="1">
    <source>
        <dbReference type="ARBA" id="ARBA00022898"/>
    </source>
</evidence>
<feature type="domain" description="Aminotransferase class V" evidence="2">
    <location>
        <begin position="69"/>
        <end position="257"/>
    </location>
</feature>
<keyword evidence="1" id="KW-0663">Pyridoxal phosphate</keyword>
<dbReference type="PANTHER" id="PTHR43092">
    <property type="entry name" value="L-CYSTEINE DESULFHYDRASE"/>
    <property type="match status" value="1"/>
</dbReference>
<protein>
    <recommendedName>
        <fullName evidence="2">Aminotransferase class V domain-containing protein</fullName>
    </recommendedName>
</protein>
<proteinExistence type="predicted"/>
<evidence type="ECO:0000313" key="3">
    <source>
        <dbReference type="EMBL" id="TKA68175.1"/>
    </source>
</evidence>
<dbReference type="AlphaFoldDB" id="A0A4U0X1N7"/>